<evidence type="ECO:0000256" key="6">
    <source>
        <dbReference type="SAM" id="MobiDB-lite"/>
    </source>
</evidence>
<evidence type="ECO:0000256" key="3">
    <source>
        <dbReference type="ARBA" id="ARBA00022771"/>
    </source>
</evidence>
<dbReference type="PANTHER" id="PTHR46481:SF10">
    <property type="entry name" value="ZINC FINGER BED DOMAIN-CONTAINING PROTEIN 39"/>
    <property type="match status" value="1"/>
</dbReference>
<accession>A0A6P8YK87</accession>
<dbReference type="InterPro" id="IPR012337">
    <property type="entry name" value="RNaseH-like_sf"/>
</dbReference>
<feature type="region of interest" description="Disordered" evidence="6">
    <location>
        <begin position="646"/>
        <end position="665"/>
    </location>
</feature>
<evidence type="ECO:0000259" key="7">
    <source>
        <dbReference type="Pfam" id="PF05699"/>
    </source>
</evidence>
<keyword evidence="2" id="KW-0479">Metal-binding</keyword>
<dbReference type="InterPro" id="IPR052035">
    <property type="entry name" value="ZnF_BED_domain_contain"/>
</dbReference>
<keyword evidence="3" id="KW-0863">Zinc-finger</keyword>
<keyword evidence="8" id="KW-1185">Reference proteome</keyword>
<name>A0A6P8YK87_THRPL</name>
<feature type="compositionally biased region" description="Polar residues" evidence="6">
    <location>
        <begin position="656"/>
        <end position="665"/>
    </location>
</feature>
<comment type="subcellular location">
    <subcellularLocation>
        <location evidence="1">Nucleus</location>
    </subcellularLocation>
</comment>
<dbReference type="SUPFAM" id="SSF53098">
    <property type="entry name" value="Ribonuclease H-like"/>
    <property type="match status" value="1"/>
</dbReference>
<dbReference type="GO" id="GO:0008270">
    <property type="term" value="F:zinc ion binding"/>
    <property type="evidence" value="ECO:0007669"/>
    <property type="project" value="UniProtKB-KW"/>
</dbReference>
<dbReference type="GeneID" id="117642917"/>
<reference evidence="9" key="1">
    <citation type="submission" date="2025-08" db="UniProtKB">
        <authorList>
            <consortium name="RefSeq"/>
        </authorList>
    </citation>
    <scope>IDENTIFICATION</scope>
    <source>
        <tissue evidence="9">Total insect</tissue>
    </source>
</reference>
<dbReference type="PANTHER" id="PTHR46481">
    <property type="entry name" value="ZINC FINGER BED DOMAIN-CONTAINING PROTEIN 4"/>
    <property type="match status" value="1"/>
</dbReference>
<dbReference type="KEGG" id="tpal:117642917"/>
<keyword evidence="5" id="KW-0539">Nucleus</keyword>
<dbReference type="Proteomes" id="UP000515158">
    <property type="component" value="Unplaced"/>
</dbReference>
<dbReference type="Pfam" id="PF05699">
    <property type="entry name" value="Dimer_Tnp_hAT"/>
    <property type="match status" value="1"/>
</dbReference>
<dbReference type="InParanoid" id="A0A6P8YK87"/>
<gene>
    <name evidence="9" type="primary">LOC117642917</name>
</gene>
<dbReference type="GO" id="GO:0005634">
    <property type="term" value="C:nucleus"/>
    <property type="evidence" value="ECO:0007669"/>
    <property type="project" value="UniProtKB-SubCell"/>
</dbReference>
<evidence type="ECO:0000256" key="1">
    <source>
        <dbReference type="ARBA" id="ARBA00004123"/>
    </source>
</evidence>
<evidence type="ECO:0000313" key="8">
    <source>
        <dbReference type="Proteomes" id="UP000515158"/>
    </source>
</evidence>
<evidence type="ECO:0000256" key="4">
    <source>
        <dbReference type="ARBA" id="ARBA00022833"/>
    </source>
</evidence>
<evidence type="ECO:0000256" key="2">
    <source>
        <dbReference type="ARBA" id="ARBA00022723"/>
    </source>
</evidence>
<keyword evidence="4" id="KW-0862">Zinc</keyword>
<feature type="domain" description="HAT C-terminal dimerisation" evidence="7">
    <location>
        <begin position="547"/>
        <end position="627"/>
    </location>
</feature>
<dbReference type="GO" id="GO:0046983">
    <property type="term" value="F:protein dimerization activity"/>
    <property type="evidence" value="ECO:0007669"/>
    <property type="project" value="InterPro"/>
</dbReference>
<dbReference type="RefSeq" id="XP_034237445.1">
    <property type="nucleotide sequence ID" value="XM_034381554.1"/>
</dbReference>
<sequence length="665" mass="75979">MENGAGAAPTGPQKPEHPVRKYFNYDSVLDESRCVIATCQRKKVPGNHLGNLEKHLRRKHKDKIPSLESDLSEWNGRRKKKPSKKTRLLHVAMSARKLKLACVRLIAVHGRPIEMMNDPAFQDIVRPMIDAMPARERFAINDYSVRNMIKDSAKELRNFIKNEIKGKVVSLKVDSTTKNGEPYFGVNIQFSKDGTTQLRTLAVKRLFLSQTAENLKNEIMTILREYDIEVSSLVSFTCDNGANMLRAADLLKEEQVEAQDLCDEIQMDLDLELRDDEDDSLKLSSVKCAAHTLQLAVMDDSLKKSPVEVELLKKARDAVKLLRTETYRKRLKREFLAVPVLDNATRWNTSYAMLASLQRIENFLETEEIISKEDWSNMQHLMKSLEPAMIATKALQSEQLTLGDMFGIWLECKAKLKKVNSPLSLKIVENMELRERRQVYAPRSALAGQEKVPALFEYPGFEAAILLDPRYFSCLDDSEVVSAKAFIRKLWKTVEKKRNPQLEIEEEAEPHEENNDSDDEIEAMLRAKDLERSATASVSRVNISTQLEVYYRETARVKDRKTSILNWWEKHRLAYPELYLIACVLHAIPATQVSVERLFSALRFIMHYLRSGLSSDMIEDLVLIHSNSNLMKEDVLSLIESVASDDDDEFEEMDMSTSTSNSGSA</sequence>
<evidence type="ECO:0000256" key="5">
    <source>
        <dbReference type="ARBA" id="ARBA00023242"/>
    </source>
</evidence>
<dbReference type="InterPro" id="IPR008906">
    <property type="entry name" value="HATC_C_dom"/>
</dbReference>
<dbReference type="AlphaFoldDB" id="A0A6P8YK87"/>
<evidence type="ECO:0000313" key="9">
    <source>
        <dbReference type="RefSeq" id="XP_034237445.1"/>
    </source>
</evidence>
<dbReference type="OrthoDB" id="6613325at2759"/>
<protein>
    <submittedName>
        <fullName evidence="9">Zinc finger BED domain-containing protein DAYSLEEPER-like</fullName>
    </submittedName>
</protein>
<proteinExistence type="predicted"/>
<organism evidence="9">
    <name type="scientific">Thrips palmi</name>
    <name type="common">Melon thrips</name>
    <dbReference type="NCBI Taxonomy" id="161013"/>
    <lineage>
        <taxon>Eukaryota</taxon>
        <taxon>Metazoa</taxon>
        <taxon>Ecdysozoa</taxon>
        <taxon>Arthropoda</taxon>
        <taxon>Hexapoda</taxon>
        <taxon>Insecta</taxon>
        <taxon>Pterygota</taxon>
        <taxon>Neoptera</taxon>
        <taxon>Paraneoptera</taxon>
        <taxon>Thysanoptera</taxon>
        <taxon>Terebrantia</taxon>
        <taxon>Thripoidea</taxon>
        <taxon>Thripidae</taxon>
        <taxon>Thrips</taxon>
    </lineage>
</organism>